<sequence length="267" mass="26977">MASTPSSSLRARFGVALLAGLPGVAALVWYVYRTTPPAAVPPGLSRPLLAVLTGVNPLLLLVVACLVGAYAAPRARLRSHLLDRAGGDAEALGRVRGEAGLAAAVGVAGSLVVIALDVALAPLVARDLPGSAIGAGRPTVVNVLAYAPVRFLYGGVTEELLLRFGLMSALALGGWVLAGRHGDAPGPGVAWAAIGVSAVLFGVGHLPALAQAVGLTPALIARTVLLNAVAGVAFGWLYWRRSLEAAMVAHAAFHVPLAALSLVQVLS</sequence>
<evidence type="ECO:0000313" key="3">
    <source>
        <dbReference type="EMBL" id="KOX97064.1"/>
    </source>
</evidence>
<dbReference type="Proteomes" id="UP000037747">
    <property type="component" value="Unassembled WGS sequence"/>
</dbReference>
<comment type="caution">
    <text evidence="3">The sequence shown here is derived from an EMBL/GenBank/DDBJ whole genome shotgun (WGS) entry which is preliminary data.</text>
</comment>
<reference evidence="3 4" key="1">
    <citation type="submission" date="2015-08" db="EMBL/GenBank/DDBJ databases">
        <title>Genomes of Isolates from Cabo Rojo, PR.</title>
        <authorList>
            <person name="Sanchez-Nieves R.L."/>
            <person name="Montalvo-Rodriguez R."/>
        </authorList>
    </citation>
    <scope>NUCLEOTIDE SEQUENCE [LARGE SCALE GENOMIC DNA]</scope>
    <source>
        <strain evidence="3 4">5</strain>
    </source>
</reference>
<dbReference type="GO" id="GO:0004175">
    <property type="term" value="F:endopeptidase activity"/>
    <property type="evidence" value="ECO:0007669"/>
    <property type="project" value="UniProtKB-ARBA"/>
</dbReference>
<organism evidence="3 4">
    <name type="scientific">Halorubrum tropicale</name>
    <dbReference type="NCBI Taxonomy" id="1765655"/>
    <lineage>
        <taxon>Archaea</taxon>
        <taxon>Methanobacteriati</taxon>
        <taxon>Methanobacteriota</taxon>
        <taxon>Stenosarchaea group</taxon>
        <taxon>Halobacteria</taxon>
        <taxon>Halobacteriales</taxon>
        <taxon>Haloferacaceae</taxon>
        <taxon>Halorubrum</taxon>
    </lineage>
</organism>
<keyword evidence="4" id="KW-1185">Reference proteome</keyword>
<protein>
    <submittedName>
        <fullName evidence="3">Abortive infection protein</fullName>
    </submittedName>
</protein>
<feature type="transmembrane region" description="Helical" evidence="1">
    <location>
        <begin position="160"/>
        <end position="178"/>
    </location>
</feature>
<dbReference type="STRING" id="1765655.AMR74_06465"/>
<keyword evidence="1" id="KW-0812">Transmembrane</keyword>
<dbReference type="PATRIC" id="fig|1705389.3.peg.3267"/>
<keyword evidence="1" id="KW-0472">Membrane</keyword>
<dbReference type="InterPro" id="IPR003675">
    <property type="entry name" value="Rce1/LyrA-like_dom"/>
</dbReference>
<keyword evidence="1" id="KW-1133">Transmembrane helix</keyword>
<feature type="transmembrane region" description="Helical" evidence="1">
    <location>
        <begin position="101"/>
        <end position="125"/>
    </location>
</feature>
<feature type="transmembrane region" description="Helical" evidence="1">
    <location>
        <begin position="12"/>
        <end position="32"/>
    </location>
</feature>
<dbReference type="OrthoDB" id="330173at2157"/>
<dbReference type="EMBL" id="LIST01000002">
    <property type="protein sequence ID" value="KOX97064.1"/>
    <property type="molecule type" value="Genomic_DNA"/>
</dbReference>
<dbReference type="Pfam" id="PF02517">
    <property type="entry name" value="Rce1-like"/>
    <property type="match status" value="1"/>
</dbReference>
<dbReference type="GO" id="GO:0080120">
    <property type="term" value="P:CAAX-box protein maturation"/>
    <property type="evidence" value="ECO:0007669"/>
    <property type="project" value="UniProtKB-ARBA"/>
</dbReference>
<dbReference type="AlphaFoldDB" id="A0A0N1IV02"/>
<gene>
    <name evidence="3" type="ORF">AMR74_06465</name>
</gene>
<feature type="transmembrane region" description="Helical" evidence="1">
    <location>
        <begin position="48"/>
        <end position="72"/>
    </location>
</feature>
<feature type="transmembrane region" description="Helical" evidence="1">
    <location>
        <begin position="190"/>
        <end position="210"/>
    </location>
</feature>
<accession>A0A0N1IV02</accession>
<evidence type="ECO:0000256" key="1">
    <source>
        <dbReference type="SAM" id="Phobius"/>
    </source>
</evidence>
<evidence type="ECO:0000313" key="4">
    <source>
        <dbReference type="Proteomes" id="UP000037747"/>
    </source>
</evidence>
<name>A0A0N1IV02_9EURY</name>
<dbReference type="RefSeq" id="WP_053771238.1">
    <property type="nucleotide sequence ID" value="NZ_LIST01000002.1"/>
</dbReference>
<proteinExistence type="predicted"/>
<evidence type="ECO:0000259" key="2">
    <source>
        <dbReference type="Pfam" id="PF02517"/>
    </source>
</evidence>
<feature type="transmembrane region" description="Helical" evidence="1">
    <location>
        <begin position="219"/>
        <end position="239"/>
    </location>
</feature>
<feature type="domain" description="CAAX prenyl protease 2/Lysostaphin resistance protein A-like" evidence="2">
    <location>
        <begin position="143"/>
        <end position="253"/>
    </location>
</feature>